<dbReference type="PROSITE" id="PS51782">
    <property type="entry name" value="LYSM"/>
    <property type="match status" value="1"/>
</dbReference>
<dbReference type="InterPro" id="IPR003535">
    <property type="entry name" value="Intimin/invasin_bac"/>
</dbReference>
<feature type="transmembrane region" description="Helical" evidence="5">
    <location>
        <begin position="21"/>
        <end position="44"/>
    </location>
</feature>
<gene>
    <name evidence="8" type="ORF">CALMAC_LOCUS9458</name>
</gene>
<dbReference type="InterPro" id="IPR018392">
    <property type="entry name" value="LysM"/>
</dbReference>
<dbReference type="GO" id="GO:0007155">
    <property type="term" value="P:cell adhesion"/>
    <property type="evidence" value="ECO:0007669"/>
    <property type="project" value="InterPro"/>
</dbReference>
<feature type="domain" description="Big-1" evidence="6">
    <location>
        <begin position="635"/>
        <end position="738"/>
    </location>
</feature>
<accession>A0A653CJB4</accession>
<dbReference type="SUPFAM" id="SSF49373">
    <property type="entry name" value="Invasin/intimin cell-adhesion fragments"/>
    <property type="match status" value="16"/>
</dbReference>
<reference evidence="8 9" key="1">
    <citation type="submission" date="2019-01" db="EMBL/GenBank/DDBJ databases">
        <authorList>
            <person name="Sayadi A."/>
        </authorList>
    </citation>
    <scope>NUCLEOTIDE SEQUENCE [LARGE SCALE GENOMIC DNA]</scope>
</reference>
<feature type="domain" description="Big-1" evidence="6">
    <location>
        <begin position="1796"/>
        <end position="1891"/>
    </location>
</feature>
<dbReference type="Gene3D" id="3.10.350.10">
    <property type="entry name" value="LysM domain"/>
    <property type="match status" value="1"/>
</dbReference>
<evidence type="ECO:0000256" key="2">
    <source>
        <dbReference type="ARBA" id="ARBA00010116"/>
    </source>
</evidence>
<dbReference type="InterPro" id="IPR051715">
    <property type="entry name" value="Intimin-Invasin_domain"/>
</dbReference>
<sequence>MKRSRSSHPPADAAFSPGLRRLAWLNIAVQAAFPLTVAFTPVMAGAGEQHFLQQPAPLSAQRTQVYTLGAGETAASVAKKFHLTLDQLREINQLRTFAHGFEHLKAGDELDVPLAPLPEVRWDGAPRVSASDRQDEDAQAQKVAGYASQAGSFLANNPNGDAAASMARGMATGEAGGALQQWLSHFGTARVQLDADKNFSLKNSQFDLLMPLYDQGDNLAFTQGSLHRTDSRTQANLGAGWRHFTPTYMLGGNLFGDYDLSRDHARMGAGLEYWRDFLKLGANGYMRLTGWKDSPDLADYQERPANGWDIRAQAWVPSLPQLGGKLTYEQYYGKEVALFGVDNRQKNPHAITAGINYTPVPLVTLGAEQRQGQSGKSDTRLTVDMNYQLGVPWRAQVDPTAVAAMRSLTGSRYDLVERNNNIVLEYRKKETIRLHTADLVTGHAGEQKSLGVSVTSTYGLSRIDWDAAALTAAGGKIVQNGADYAVVLPAYQTTAQAVNTYTVSGVAVDTKGNRSDRADTQVTVQAPEVNKQYSTFTPVSSVLPADGKSTQVLTLTLRDENNQAVDMDVKDISLKNSALKSAAVSALTKKSAGVYTVTVTAGTDVETVTLTPSVSGVTLTPAGVTISSTTPDAGQSVFTASPETIAADNTAVSTLTLVAKDAQGNALTGLKDSLAFTIKDSSGKAPAAGTLTESAIAESSTKGTYTATLRGTTAGKYTIVPEYSGTAMGSLSATVTLTDTLPDEKTSTIKTDTTTYVAGTDITIKVTLKDKAGNALTGDAGLLTDSTVTVPNATLKTGSSWTDKGDGTYTATYTAETASTDNQASLKLAGWVTPPKSEKYAITAAQPDQSQSLIARDKDTYVSGDDITIKVTLKDKAGNALTGDAGLLTDSSVTVPNATLKTGSSWKDKGDGTYTATYTAETASTDNQASLKLAGWVTPPKSEKYAITAAQPDQSQSLIARDKDTYVSGDDITIKVTLKDKAGNALTGDAGLLTDSTVTVPNATLKTGSSWKDKGDGTYTATYTAETASTDNQASLKLAGWDTPPKSEKYAITAAQPDQSQSLIARDKDTYVSGDDITIKVTLKDKAGNALTGDAGLLTDSTVTVPNATLKTGSSWKDKGDGTYTATYTAETASTDNQASLKLAGWVTPPKSEKYAITAAQPDQSQSLIARDKDTYVSGDDITIKVTLKDKAGNALTGDAGLLTDSTVTVPNATLKTGSSWKDKGDGTYTATYTAETASTDNQASLKLAGWDTPPKSEKYAITAAQPDQSQSLIARDKDTYVSGDDITIKVTLKDKAGNALTGDAGLLTDSTVTVPNATLKTGSSWKDKGDGTYTATYTAETASTDNQASLKLAGWVTPPKSEKYAITAAQPDQSQSLIARDKDTYVSGDDITIKVTLKDKAGNALTGDAGLLTDSSVTVPNATLKTGSSWKDKGDGTYTATYTAETASTDNQASLKLAGWVTPPKSEKYAITAAQPDQSQSLIARDKDTYVSGDDITIKVTLKDKAGNALTGDAGLLTDSTVTVPNATLKTGSSWKDKGDGTYTATYTAETASTDNQASLKLAGWVTPPKSEKYAITAAQPDQSQSLIARDKDTYVSGDDITIKVTLKDKAGNALTGDAGLLTDSSVTVPNATLKTGSSWKDKGDGTYTATYTAETASTDNQASLKLAGWVTPPKSEKYAITAAQPDQSQSLIARDKDTYVSGDDITIKVTLKDKAGNALTGDAGLLTDSSVTVPNATLKTGSSWKDKGDGTYTATYTAETASTDNQASLKLAGWVTPPKSEKYAITAAQPDQSQSLIARDKDTYVSGDDITIKVTLKDKAGNALTGDAGLLTDSTVTVQNATLKSGSSWKDNSDGTYTATYTAATTGTGLKAALKLSGWRSAAESETYVINARVPDQTKSVITRDKAEYTSGDDMLITVTLKDAQGKAVTGATASLTTDAVTVQNATLKSGSSWKDNSDGTYTATYTAATTGTGLKAALKLSGWRSAAESETYVINARVPDQTKSVITRDKAEYTSGDDMLITVTLKDAQGKAVTGATASLTTDAVTVQNATLKSGSSWKDNSDGTYTATYTAATTGTGLTAALKLSGWSAPDQSEKYAITSPATLKDVSVNGYTFAKDAKFPTTGFKGATFTLELDGGKPSDFTWKSDASWVSVTDGVVKFTGTGTKDKVTITGTPKGGKGENIEYNFTLSSWYINDGTEEMNWSDAAAYCSAQTGYSQPTVQQLNGNADHAIGTRGTLGGLWSEWGELSKYSGAGFSGYSYWSSEQQSSGNHYVVDLYYGLVGSGRDSYTSNVVCRQGL</sequence>
<dbReference type="InterPro" id="IPR016186">
    <property type="entry name" value="C-type_lectin-like/link_sf"/>
</dbReference>
<evidence type="ECO:0000256" key="1">
    <source>
        <dbReference type="ARBA" id="ARBA00004442"/>
    </source>
</evidence>
<evidence type="ECO:0000256" key="3">
    <source>
        <dbReference type="ARBA" id="ARBA00023136"/>
    </source>
</evidence>
<comment type="similarity">
    <text evidence="2">Belongs to the intimin/invasin family.</text>
</comment>
<dbReference type="Pfam" id="PF11924">
    <property type="entry name" value="IAT_beta"/>
    <property type="match status" value="1"/>
</dbReference>
<keyword evidence="5" id="KW-1133">Transmembrane helix</keyword>
<keyword evidence="3 5" id="KW-0472">Membrane</keyword>
<keyword evidence="9" id="KW-1185">Reference proteome</keyword>
<dbReference type="InterPro" id="IPR003344">
    <property type="entry name" value="Big_1_dom"/>
</dbReference>
<dbReference type="Gene3D" id="2.60.40.10">
    <property type="entry name" value="Immunoglobulins"/>
    <property type="match status" value="15"/>
</dbReference>
<feature type="domain" description="LysM" evidence="7">
    <location>
        <begin position="64"/>
        <end position="112"/>
    </location>
</feature>
<evidence type="ECO:0000256" key="5">
    <source>
        <dbReference type="SAM" id="Phobius"/>
    </source>
</evidence>
<dbReference type="InterPro" id="IPR013783">
    <property type="entry name" value="Ig-like_fold"/>
</dbReference>
<evidence type="ECO:0000256" key="4">
    <source>
        <dbReference type="ARBA" id="ARBA00023237"/>
    </source>
</evidence>
<dbReference type="PROSITE" id="PS51127">
    <property type="entry name" value="BIG1"/>
    <property type="match status" value="2"/>
</dbReference>
<dbReference type="Proteomes" id="UP000410492">
    <property type="component" value="Unassembled WGS sequence"/>
</dbReference>
<dbReference type="FunFam" id="2.40.160.160:FF:000001">
    <property type="entry name" value="Intimin-like inverse autotransporter SinH"/>
    <property type="match status" value="1"/>
</dbReference>
<evidence type="ECO:0000313" key="9">
    <source>
        <dbReference type="Proteomes" id="UP000410492"/>
    </source>
</evidence>
<dbReference type="SMART" id="SM00634">
    <property type="entry name" value="BID_1"/>
    <property type="match status" value="7"/>
</dbReference>
<protein>
    <recommendedName>
        <fullName evidence="10">LysM domain-containing protein</fullName>
    </recommendedName>
</protein>
<organism evidence="8 9">
    <name type="scientific">Callosobruchus maculatus</name>
    <name type="common">Southern cowpea weevil</name>
    <name type="synonym">Pulse bruchid</name>
    <dbReference type="NCBI Taxonomy" id="64391"/>
    <lineage>
        <taxon>Eukaryota</taxon>
        <taxon>Metazoa</taxon>
        <taxon>Ecdysozoa</taxon>
        <taxon>Arthropoda</taxon>
        <taxon>Hexapoda</taxon>
        <taxon>Insecta</taxon>
        <taxon>Pterygota</taxon>
        <taxon>Neoptera</taxon>
        <taxon>Endopterygota</taxon>
        <taxon>Coleoptera</taxon>
        <taxon>Polyphaga</taxon>
        <taxon>Cucujiformia</taxon>
        <taxon>Chrysomeloidea</taxon>
        <taxon>Chrysomelidae</taxon>
        <taxon>Bruchinae</taxon>
        <taxon>Bruchini</taxon>
        <taxon>Callosobruchus</taxon>
    </lineage>
</organism>
<dbReference type="OrthoDB" id="10641787at2759"/>
<dbReference type="PANTHER" id="PTHR39576:SF2">
    <property type="entry name" value="ATTACHING AND EFFACING PROTEIN HOMOLOG-RELATED"/>
    <property type="match status" value="1"/>
</dbReference>
<dbReference type="InterPro" id="IPR038177">
    <property type="entry name" value="IAT_beta_sf"/>
</dbReference>
<name>A0A653CJB4_CALMS</name>
<dbReference type="Gene3D" id="2.40.160.160">
    <property type="entry name" value="Inverse autotransporter, beta-domain"/>
    <property type="match status" value="1"/>
</dbReference>
<dbReference type="Gene3D" id="3.10.100.10">
    <property type="entry name" value="Mannose-Binding Protein A, subunit A"/>
    <property type="match status" value="1"/>
</dbReference>
<dbReference type="InterPro" id="IPR015217">
    <property type="entry name" value="Invasin_dom_3"/>
</dbReference>
<comment type="subcellular location">
    <subcellularLocation>
        <location evidence="1">Cell outer membrane</location>
    </subcellularLocation>
</comment>
<dbReference type="InterPro" id="IPR008964">
    <property type="entry name" value="Invasin/intimin_cell_adhesion"/>
</dbReference>
<evidence type="ECO:0000259" key="6">
    <source>
        <dbReference type="PROSITE" id="PS51127"/>
    </source>
</evidence>
<dbReference type="Gene3D" id="2.60.40.1080">
    <property type="match status" value="1"/>
</dbReference>
<evidence type="ECO:0000313" key="8">
    <source>
        <dbReference type="EMBL" id="VEN47786.1"/>
    </source>
</evidence>
<dbReference type="EMBL" id="CAACVG010007957">
    <property type="protein sequence ID" value="VEN47786.1"/>
    <property type="molecule type" value="Genomic_DNA"/>
</dbReference>
<dbReference type="PANTHER" id="PTHR39576">
    <property type="entry name" value="ATTACHING AND EFFACING PROTEIN HOMOLOG-RELATED-RELATED"/>
    <property type="match status" value="1"/>
</dbReference>
<evidence type="ECO:0008006" key="10">
    <source>
        <dbReference type="Google" id="ProtNLM"/>
    </source>
</evidence>
<dbReference type="PRINTS" id="PR01369">
    <property type="entry name" value="INTIMIN"/>
</dbReference>
<dbReference type="InterPro" id="IPR024519">
    <property type="entry name" value="IAT_beta"/>
</dbReference>
<proteinExistence type="inferred from homology"/>
<evidence type="ECO:0000259" key="7">
    <source>
        <dbReference type="PROSITE" id="PS51782"/>
    </source>
</evidence>
<dbReference type="Pfam" id="PF09134">
    <property type="entry name" value="Invasin_D3"/>
    <property type="match status" value="2"/>
</dbReference>
<keyword evidence="4" id="KW-0998">Cell outer membrane</keyword>
<keyword evidence="5" id="KW-0812">Transmembrane</keyword>
<dbReference type="InterPro" id="IPR036779">
    <property type="entry name" value="LysM_dom_sf"/>
</dbReference>